<accession>A0A917UGD9</accession>
<dbReference type="RefSeq" id="WP_229837335.1">
    <property type="nucleotide sequence ID" value="NZ_BMPI01000167.1"/>
</dbReference>
<evidence type="ECO:0000313" key="3">
    <source>
        <dbReference type="EMBL" id="GGM90890.1"/>
    </source>
</evidence>
<evidence type="ECO:0000256" key="1">
    <source>
        <dbReference type="ARBA" id="ARBA00023125"/>
    </source>
</evidence>
<dbReference type="AlphaFoldDB" id="A0A917UGD9"/>
<dbReference type="SUPFAM" id="SSF51215">
    <property type="entry name" value="Regulatory protein AraC"/>
    <property type="match status" value="1"/>
</dbReference>
<dbReference type="Gene3D" id="2.60.120.10">
    <property type="entry name" value="Jelly Rolls"/>
    <property type="match status" value="1"/>
</dbReference>
<evidence type="ECO:0000259" key="2">
    <source>
        <dbReference type="Pfam" id="PF07883"/>
    </source>
</evidence>
<proteinExistence type="predicted"/>
<dbReference type="InterPro" id="IPR037923">
    <property type="entry name" value="HTH-like"/>
</dbReference>
<dbReference type="InterPro" id="IPR014710">
    <property type="entry name" value="RmlC-like_jellyroll"/>
</dbReference>
<sequence>MRKLNIADLPDGGTPATLAAIGTGWGPVVRGGISRYDAPGHRTHAESDRHTHDVPEIFTIVQGAGVLELDGARDTRFTAGDILIIEPGEDHHLVSDGDVPLVFTWMHLAPAS</sequence>
<evidence type="ECO:0000313" key="4">
    <source>
        <dbReference type="Proteomes" id="UP000642070"/>
    </source>
</evidence>
<dbReference type="Proteomes" id="UP000642070">
    <property type="component" value="Unassembled WGS sequence"/>
</dbReference>
<keyword evidence="1" id="KW-0238">DNA-binding</keyword>
<dbReference type="GO" id="GO:0003677">
    <property type="term" value="F:DNA binding"/>
    <property type="evidence" value="ECO:0007669"/>
    <property type="project" value="UniProtKB-KW"/>
</dbReference>
<dbReference type="InterPro" id="IPR013096">
    <property type="entry name" value="Cupin_2"/>
</dbReference>
<comment type="caution">
    <text evidence="3">The sequence shown here is derived from an EMBL/GenBank/DDBJ whole genome shotgun (WGS) entry which is preliminary data.</text>
</comment>
<reference evidence="3" key="2">
    <citation type="submission" date="2020-09" db="EMBL/GenBank/DDBJ databases">
        <authorList>
            <person name="Sun Q."/>
            <person name="Ohkuma M."/>
        </authorList>
    </citation>
    <scope>NUCLEOTIDE SEQUENCE</scope>
    <source>
        <strain evidence="3">JCM 19831</strain>
    </source>
</reference>
<dbReference type="EMBL" id="BMPI01000167">
    <property type="protein sequence ID" value="GGM90890.1"/>
    <property type="molecule type" value="Genomic_DNA"/>
</dbReference>
<gene>
    <name evidence="3" type="ORF">GCM10007977_111090</name>
</gene>
<dbReference type="Pfam" id="PF07883">
    <property type="entry name" value="Cupin_2"/>
    <property type="match status" value="1"/>
</dbReference>
<protein>
    <recommendedName>
        <fullName evidence="2">Cupin type-2 domain-containing protein</fullName>
    </recommendedName>
</protein>
<feature type="domain" description="Cupin type-2" evidence="2">
    <location>
        <begin position="45"/>
        <end position="106"/>
    </location>
</feature>
<keyword evidence="4" id="KW-1185">Reference proteome</keyword>
<reference evidence="3" key="1">
    <citation type="journal article" date="2014" name="Int. J. Syst. Evol. Microbiol.">
        <title>Complete genome sequence of Corynebacterium casei LMG S-19264T (=DSM 44701T), isolated from a smear-ripened cheese.</title>
        <authorList>
            <consortium name="US DOE Joint Genome Institute (JGI-PGF)"/>
            <person name="Walter F."/>
            <person name="Albersmeier A."/>
            <person name="Kalinowski J."/>
            <person name="Ruckert C."/>
        </authorList>
    </citation>
    <scope>NUCLEOTIDE SEQUENCE</scope>
    <source>
        <strain evidence="3">JCM 19831</strain>
    </source>
</reference>
<organism evidence="3 4">
    <name type="scientific">Dactylosporangium sucinum</name>
    <dbReference type="NCBI Taxonomy" id="1424081"/>
    <lineage>
        <taxon>Bacteria</taxon>
        <taxon>Bacillati</taxon>
        <taxon>Actinomycetota</taxon>
        <taxon>Actinomycetes</taxon>
        <taxon>Micromonosporales</taxon>
        <taxon>Micromonosporaceae</taxon>
        <taxon>Dactylosporangium</taxon>
    </lineage>
</organism>
<name>A0A917UGD9_9ACTN</name>